<organism evidence="1 2">
    <name type="scientific">Enterococcus faecium</name>
    <name type="common">Streptococcus faecium</name>
    <dbReference type="NCBI Taxonomy" id="1352"/>
    <lineage>
        <taxon>Bacteria</taxon>
        <taxon>Bacillati</taxon>
        <taxon>Bacillota</taxon>
        <taxon>Bacilli</taxon>
        <taxon>Lactobacillales</taxon>
        <taxon>Enterococcaceae</taxon>
        <taxon>Enterococcus</taxon>
    </lineage>
</organism>
<sequence>MESLLSFRAFIILLRAQNVKEAFHINFDFNVLVTVFMTHEHTYSYFLLSAINRKEKALSRAD</sequence>
<accession>A0AB73TL16</accession>
<dbReference type="RefSeq" id="WP_002351507.1">
    <property type="nucleotide sequence ID" value="NZ_JAGTYQ010000100.1"/>
</dbReference>
<dbReference type="EMBL" id="QHGU01000253">
    <property type="protein sequence ID" value="PZM51440.1"/>
    <property type="molecule type" value="Genomic_DNA"/>
</dbReference>
<proteinExistence type="predicted"/>
<dbReference type="Proteomes" id="UP000249070">
    <property type="component" value="Unassembled WGS sequence"/>
</dbReference>
<gene>
    <name evidence="1" type="ORF">DKP91_16715</name>
</gene>
<comment type="caution">
    <text evidence="1">The sequence shown here is derived from an EMBL/GenBank/DDBJ whole genome shotgun (WGS) entry which is preliminary data.</text>
</comment>
<name>A0AB73TL16_ENTFC</name>
<reference evidence="1 2" key="1">
    <citation type="submission" date="2018-05" db="EMBL/GenBank/DDBJ databases">
        <title>Vancomycin-resistant Enterococcus faecium strain from Chelyabinsk, Russia.</title>
        <authorList>
            <person name="Gostev V."/>
            <person name="Goncharov A."/>
            <person name="Kolodzhieva V."/>
            <person name="Suvorov A."/>
            <person name="Sidorenko S."/>
            <person name="Zueva L."/>
        </authorList>
    </citation>
    <scope>NUCLEOTIDE SEQUENCE [LARGE SCALE GENOMIC DNA]</scope>
    <source>
        <strain evidence="1 2">20</strain>
    </source>
</reference>
<evidence type="ECO:0000313" key="2">
    <source>
        <dbReference type="Proteomes" id="UP000249070"/>
    </source>
</evidence>
<protein>
    <submittedName>
        <fullName evidence="1">Uncharacterized protein</fullName>
    </submittedName>
</protein>
<dbReference type="AlphaFoldDB" id="A0AB73TL16"/>
<evidence type="ECO:0000313" key="1">
    <source>
        <dbReference type="EMBL" id="PZM51440.1"/>
    </source>
</evidence>